<evidence type="ECO:0000313" key="2">
    <source>
        <dbReference type="EMBL" id="KAE8155349.1"/>
    </source>
</evidence>
<dbReference type="Pfam" id="PF01636">
    <property type="entry name" value="APH"/>
    <property type="match status" value="1"/>
</dbReference>
<organism evidence="2 3">
    <name type="scientific">Aspergillus avenaceus</name>
    <dbReference type="NCBI Taxonomy" id="36643"/>
    <lineage>
        <taxon>Eukaryota</taxon>
        <taxon>Fungi</taxon>
        <taxon>Dikarya</taxon>
        <taxon>Ascomycota</taxon>
        <taxon>Pezizomycotina</taxon>
        <taxon>Eurotiomycetes</taxon>
        <taxon>Eurotiomycetidae</taxon>
        <taxon>Eurotiales</taxon>
        <taxon>Aspergillaceae</taxon>
        <taxon>Aspergillus</taxon>
        <taxon>Aspergillus subgen. Circumdati</taxon>
    </lineage>
</organism>
<dbReference type="Gene3D" id="3.90.1200.10">
    <property type="match status" value="1"/>
</dbReference>
<keyword evidence="2" id="KW-0808">Transferase</keyword>
<name>A0A5N6UA53_ASPAV</name>
<evidence type="ECO:0000259" key="1">
    <source>
        <dbReference type="Pfam" id="PF01636"/>
    </source>
</evidence>
<gene>
    <name evidence="2" type="ORF">BDV25DRAFT_126023</name>
</gene>
<dbReference type="OrthoDB" id="2906425at2759"/>
<proteinExistence type="predicted"/>
<dbReference type="GO" id="GO:0016301">
    <property type="term" value="F:kinase activity"/>
    <property type="evidence" value="ECO:0007669"/>
    <property type="project" value="UniProtKB-KW"/>
</dbReference>
<keyword evidence="2" id="KW-0418">Kinase</keyword>
<evidence type="ECO:0000313" key="3">
    <source>
        <dbReference type="Proteomes" id="UP000325780"/>
    </source>
</evidence>
<accession>A0A5N6UA53</accession>
<dbReference type="EMBL" id="ML742023">
    <property type="protein sequence ID" value="KAE8155349.1"/>
    <property type="molecule type" value="Genomic_DNA"/>
</dbReference>
<protein>
    <submittedName>
        <fullName evidence="2">Kinase-like domain-containing protein</fullName>
    </submittedName>
</protein>
<dbReference type="Proteomes" id="UP000325780">
    <property type="component" value="Unassembled WGS sequence"/>
</dbReference>
<dbReference type="AlphaFoldDB" id="A0A5N6UA53"/>
<reference evidence="2 3" key="1">
    <citation type="submission" date="2019-04" db="EMBL/GenBank/DDBJ databases">
        <title>Friends and foes A comparative genomics study of 23 Aspergillus species from section Flavi.</title>
        <authorList>
            <consortium name="DOE Joint Genome Institute"/>
            <person name="Kjaerbolling I."/>
            <person name="Vesth T."/>
            <person name="Frisvad J.C."/>
            <person name="Nybo J.L."/>
            <person name="Theobald S."/>
            <person name="Kildgaard S."/>
            <person name="Isbrandt T."/>
            <person name="Kuo A."/>
            <person name="Sato A."/>
            <person name="Lyhne E.K."/>
            <person name="Kogle M.E."/>
            <person name="Wiebenga A."/>
            <person name="Kun R.S."/>
            <person name="Lubbers R.J."/>
            <person name="Makela M.R."/>
            <person name="Barry K."/>
            <person name="Chovatia M."/>
            <person name="Clum A."/>
            <person name="Daum C."/>
            <person name="Haridas S."/>
            <person name="He G."/>
            <person name="LaButti K."/>
            <person name="Lipzen A."/>
            <person name="Mondo S."/>
            <person name="Riley R."/>
            <person name="Salamov A."/>
            <person name="Simmons B.A."/>
            <person name="Magnuson J.K."/>
            <person name="Henrissat B."/>
            <person name="Mortensen U.H."/>
            <person name="Larsen T.O."/>
            <person name="Devries R.P."/>
            <person name="Grigoriev I.V."/>
            <person name="Machida M."/>
            <person name="Baker S.E."/>
            <person name="Andersen M.R."/>
        </authorList>
    </citation>
    <scope>NUCLEOTIDE SEQUENCE [LARGE SCALE GENOMIC DNA]</scope>
    <source>
        <strain evidence="2 3">IBT 18842</strain>
    </source>
</reference>
<keyword evidence="3" id="KW-1185">Reference proteome</keyword>
<feature type="domain" description="Aminoglycoside phosphotransferase" evidence="1">
    <location>
        <begin position="165"/>
        <end position="197"/>
    </location>
</feature>
<dbReference type="SUPFAM" id="SSF56112">
    <property type="entry name" value="Protein kinase-like (PK-like)"/>
    <property type="match status" value="1"/>
</dbReference>
<dbReference type="InterPro" id="IPR011009">
    <property type="entry name" value="Kinase-like_dom_sf"/>
</dbReference>
<dbReference type="PANTHER" id="PTHR21310">
    <property type="entry name" value="AMINOGLYCOSIDE PHOSPHOTRANSFERASE-RELATED-RELATED"/>
    <property type="match status" value="1"/>
</dbReference>
<dbReference type="InterPro" id="IPR002575">
    <property type="entry name" value="Aminoglycoside_PTrfase"/>
</dbReference>
<dbReference type="PANTHER" id="PTHR21310:SF54">
    <property type="entry name" value="AMINOGLYCOSIDE PHOSPHOTRANSFERASE DOMAIN-CONTAINING PROTEIN"/>
    <property type="match status" value="1"/>
</dbReference>
<dbReference type="InterPro" id="IPR051678">
    <property type="entry name" value="AGP_Transferase"/>
</dbReference>
<sequence length="229" mass="26113">MEWAGVSIVRLSPTVVVKFGPRVTVTEANSMIYVAQNSMKVPVPEVFACCTYGPIDRDIDDYGSLFDTYIFMSFVDGQPLDTTRVASQLKEYIDDIRSMGDTSYIGSVDHGPVMDPILSISKVQGPFSSEKEFIETIVEAYQYCAPRQHVKKFLHGMVGNHAHYILFTHGDLRPQNIMVKDGNVTGILDWELSGWYPEWQNDWGDYLLDILQPYYPQHAFYSFVSQVLW</sequence>